<gene>
    <name evidence="2" type="ORF">MTY_2672</name>
</gene>
<dbReference type="Gene3D" id="1.10.287.4300">
    <property type="entry name" value="Stage III sporulation protein AH-like"/>
    <property type="match status" value="1"/>
</dbReference>
<protein>
    <submittedName>
        <fullName evidence="2">Glutathione S-transferase</fullName>
    </submittedName>
</protein>
<dbReference type="Pfam" id="PF12685">
    <property type="entry name" value="SpoIIIAH"/>
    <property type="match status" value="1"/>
</dbReference>
<dbReference type="InterPro" id="IPR024232">
    <property type="entry name" value="SpoIIIAH"/>
</dbReference>
<dbReference type="InterPro" id="IPR038503">
    <property type="entry name" value="SpoIIIAH_sf"/>
</dbReference>
<sequence length="224" mass="24072">MGGRRVINIGDKGRVIIALLLTFGVLAYLVQGDRKGSQQAGSEPPPEWPVQQLNQQAGQQGSQPAGQSSASNATTSEATKVTAPDGDQAVSGPKAEDILQGASAKASGGAAFFIEYRLERDRQRSQQIALLKQIIDNPNSGGEGKQEAQKRLVELTQQMDLEMQLEKLIVAKGYKDAAVFIQPNAVNVIVMADKFGDEDANKIGDLVSRSTGRPREQITMINKK</sequence>
<name>A0A0S6UHP8_NEOTH</name>
<accession>A0A0S6UHP8</accession>
<feature type="region of interest" description="Disordered" evidence="1">
    <location>
        <begin position="35"/>
        <end position="93"/>
    </location>
</feature>
<evidence type="ECO:0000256" key="1">
    <source>
        <dbReference type="SAM" id="MobiDB-lite"/>
    </source>
</evidence>
<organism evidence="2">
    <name type="scientific">Moorella thermoacetica Y72</name>
    <dbReference type="NCBI Taxonomy" id="1325331"/>
    <lineage>
        <taxon>Bacteria</taxon>
        <taxon>Bacillati</taxon>
        <taxon>Bacillota</taxon>
        <taxon>Clostridia</taxon>
        <taxon>Neomoorellales</taxon>
        <taxon>Neomoorellaceae</taxon>
        <taxon>Neomoorella</taxon>
    </lineage>
</organism>
<keyword evidence="2" id="KW-0808">Transferase</keyword>
<dbReference type="GO" id="GO:0016740">
    <property type="term" value="F:transferase activity"/>
    <property type="evidence" value="ECO:0007669"/>
    <property type="project" value="UniProtKB-KW"/>
</dbReference>
<dbReference type="Proteomes" id="UP000063718">
    <property type="component" value="Unassembled WGS sequence"/>
</dbReference>
<evidence type="ECO:0000313" key="2">
    <source>
        <dbReference type="EMBL" id="GAF27331.1"/>
    </source>
</evidence>
<reference evidence="2" key="1">
    <citation type="journal article" date="2014" name="Gene">
        <title>Genome-guided analysis of transformation efficiency and carbon dioxide assimilation by Moorella thermoacetica Y72.</title>
        <authorList>
            <person name="Tsukahara K."/>
            <person name="Kita A."/>
            <person name="Nakashimada Y."/>
            <person name="Hoshino T."/>
            <person name="Murakami K."/>
        </authorList>
    </citation>
    <scope>NUCLEOTIDE SEQUENCE [LARGE SCALE GENOMIC DNA]</scope>
    <source>
        <strain evidence="2">Y72</strain>
    </source>
</reference>
<feature type="compositionally biased region" description="Low complexity" evidence="1">
    <location>
        <begin position="51"/>
        <end position="79"/>
    </location>
</feature>
<proteinExistence type="predicted"/>
<dbReference type="AlphaFoldDB" id="A0A0S6UHP8"/>
<dbReference type="EMBL" id="DF238840">
    <property type="protein sequence ID" value="GAF27331.1"/>
    <property type="molecule type" value="Genomic_DNA"/>
</dbReference>